<name>W2S6D9_CYPE1</name>
<protein>
    <recommendedName>
        <fullName evidence="3">SWIM-type domain-containing protein</fullName>
    </recommendedName>
</protein>
<feature type="compositionally biased region" description="Basic and acidic residues" evidence="2">
    <location>
        <begin position="206"/>
        <end position="217"/>
    </location>
</feature>
<keyword evidence="1" id="KW-0479">Metal-binding</keyword>
<dbReference type="PROSITE" id="PS50966">
    <property type="entry name" value="ZF_SWIM"/>
    <property type="match status" value="1"/>
</dbReference>
<gene>
    <name evidence="4" type="ORF">HMPREF1541_10808</name>
</gene>
<dbReference type="OrthoDB" id="5413281at2759"/>
<dbReference type="InParanoid" id="W2S6D9"/>
<keyword evidence="1" id="KW-0863">Zinc-finger</keyword>
<accession>W2S6D9</accession>
<dbReference type="RefSeq" id="XP_008713699.1">
    <property type="nucleotide sequence ID" value="XM_008715477.1"/>
</dbReference>
<dbReference type="eggNOG" id="ENOG502S54P">
    <property type="taxonomic scope" value="Eukaryota"/>
</dbReference>
<dbReference type="Proteomes" id="UP000030752">
    <property type="component" value="Unassembled WGS sequence"/>
</dbReference>
<evidence type="ECO:0000313" key="5">
    <source>
        <dbReference type="Proteomes" id="UP000030752"/>
    </source>
</evidence>
<dbReference type="STRING" id="1220924.W2S6D9"/>
<evidence type="ECO:0000256" key="1">
    <source>
        <dbReference type="PROSITE-ProRule" id="PRU00325"/>
    </source>
</evidence>
<keyword evidence="1" id="KW-0862">Zinc</keyword>
<reference evidence="4 5" key="1">
    <citation type="submission" date="2013-03" db="EMBL/GenBank/DDBJ databases">
        <title>The Genome Sequence of Phialophora europaea CBS 101466.</title>
        <authorList>
            <consortium name="The Broad Institute Genomics Platform"/>
            <person name="Cuomo C."/>
            <person name="de Hoog S."/>
            <person name="Gorbushina A."/>
            <person name="Walker B."/>
            <person name="Young S.K."/>
            <person name="Zeng Q."/>
            <person name="Gargeya S."/>
            <person name="Fitzgerald M."/>
            <person name="Haas B."/>
            <person name="Abouelleil A."/>
            <person name="Allen A.W."/>
            <person name="Alvarado L."/>
            <person name="Arachchi H.M."/>
            <person name="Berlin A.M."/>
            <person name="Chapman S.B."/>
            <person name="Gainer-Dewar J."/>
            <person name="Goldberg J."/>
            <person name="Griggs A."/>
            <person name="Gujja S."/>
            <person name="Hansen M."/>
            <person name="Howarth C."/>
            <person name="Imamovic A."/>
            <person name="Ireland A."/>
            <person name="Larimer J."/>
            <person name="McCowan C."/>
            <person name="Murphy C."/>
            <person name="Pearson M."/>
            <person name="Poon T.W."/>
            <person name="Priest M."/>
            <person name="Roberts A."/>
            <person name="Saif S."/>
            <person name="Shea T."/>
            <person name="Sisk P."/>
            <person name="Sykes S."/>
            <person name="Wortman J."/>
            <person name="Nusbaum C."/>
            <person name="Birren B."/>
        </authorList>
    </citation>
    <scope>NUCLEOTIDE SEQUENCE [LARGE SCALE GENOMIC DNA]</scope>
    <source>
        <strain evidence="4 5">CBS 101466</strain>
    </source>
</reference>
<dbReference type="AlphaFoldDB" id="W2S6D9"/>
<sequence length="232" mass="25020">MAFISNIQQQNILTRLTPPSSILARPSLLTLHLLFPHDLLPALDLLDRGLVTRLTCPSNVSEGEHKFSSGGREVWYVQSASAITDAEQSRVGVAGGTGRFRNALRSKATDTFYEVRLDSWNCSCAGFAFQAFILLTTGEEVWKADVGSGGLGKDDVAMAEGSREGSAAEDFRFGGTAMNGGMAPVCKHILAAALARNMPAFVLSPDREGRDRERQAGRQELAGWGAGWGDRF</sequence>
<evidence type="ECO:0000313" key="4">
    <source>
        <dbReference type="EMBL" id="ETN44257.1"/>
    </source>
</evidence>
<dbReference type="InterPro" id="IPR007527">
    <property type="entry name" value="Znf_SWIM"/>
</dbReference>
<dbReference type="EMBL" id="KI635846">
    <property type="protein sequence ID" value="ETN44257.1"/>
    <property type="molecule type" value="Genomic_DNA"/>
</dbReference>
<dbReference type="VEuPathDB" id="FungiDB:HMPREF1541_10808"/>
<dbReference type="GeneID" id="19978147"/>
<feature type="domain" description="SWIM-type" evidence="3">
    <location>
        <begin position="113"/>
        <end position="197"/>
    </location>
</feature>
<proteinExistence type="predicted"/>
<dbReference type="GO" id="GO:0008270">
    <property type="term" value="F:zinc ion binding"/>
    <property type="evidence" value="ECO:0007669"/>
    <property type="project" value="UniProtKB-KW"/>
</dbReference>
<feature type="region of interest" description="Disordered" evidence="2">
    <location>
        <begin position="206"/>
        <end position="232"/>
    </location>
</feature>
<evidence type="ECO:0000259" key="3">
    <source>
        <dbReference type="PROSITE" id="PS50966"/>
    </source>
</evidence>
<evidence type="ECO:0000256" key="2">
    <source>
        <dbReference type="SAM" id="MobiDB-lite"/>
    </source>
</evidence>
<dbReference type="HOGENOM" id="CLU_045150_1_1_1"/>
<keyword evidence="5" id="KW-1185">Reference proteome</keyword>
<organism evidence="4 5">
    <name type="scientific">Cyphellophora europaea (strain CBS 101466)</name>
    <name type="common">Phialophora europaea</name>
    <dbReference type="NCBI Taxonomy" id="1220924"/>
    <lineage>
        <taxon>Eukaryota</taxon>
        <taxon>Fungi</taxon>
        <taxon>Dikarya</taxon>
        <taxon>Ascomycota</taxon>
        <taxon>Pezizomycotina</taxon>
        <taxon>Eurotiomycetes</taxon>
        <taxon>Chaetothyriomycetidae</taxon>
        <taxon>Chaetothyriales</taxon>
        <taxon>Cyphellophoraceae</taxon>
        <taxon>Cyphellophora</taxon>
    </lineage>
</organism>